<dbReference type="eggNOG" id="COG1514">
    <property type="taxonomic scope" value="Bacteria"/>
</dbReference>
<dbReference type="InterPro" id="IPR009097">
    <property type="entry name" value="Cyclic_Pdiesterase"/>
</dbReference>
<dbReference type="HOGENOM" id="CLU_094015_1_0_9"/>
<dbReference type="Pfam" id="PF13563">
    <property type="entry name" value="2_5_RNA_ligase2"/>
    <property type="match status" value="1"/>
</dbReference>
<dbReference type="Proteomes" id="UP000009234">
    <property type="component" value="Chromosome"/>
</dbReference>
<dbReference type="KEGG" id="dru:Desru_3827"/>
<dbReference type="EMBL" id="CP002780">
    <property type="protein sequence ID" value="AEG62027.1"/>
    <property type="molecule type" value="Genomic_DNA"/>
</dbReference>
<reference evidence="1 2" key="2">
    <citation type="journal article" date="2012" name="Stand. Genomic Sci.">
        <title>Complete genome sequence of the sulfate-reducing firmicute Desulfotomaculum ruminis type strain (DL(T)).</title>
        <authorList>
            <person name="Spring S."/>
            <person name="Visser M."/>
            <person name="Lu M."/>
            <person name="Copeland A."/>
            <person name="Lapidus A."/>
            <person name="Lucas S."/>
            <person name="Cheng J.F."/>
            <person name="Han C."/>
            <person name="Tapia R."/>
            <person name="Goodwin L.A."/>
            <person name="Pitluck S."/>
            <person name="Ivanova N."/>
            <person name="Land M."/>
            <person name="Hauser L."/>
            <person name="Larimer F."/>
            <person name="Rohde M."/>
            <person name="Goker M."/>
            <person name="Detter J.C."/>
            <person name="Kyrpides N.C."/>
            <person name="Woyke T."/>
            <person name="Schaap P.J."/>
            <person name="Plugge C.M."/>
            <person name="Muyzer G."/>
            <person name="Kuever J."/>
            <person name="Pereira I.A."/>
            <person name="Parshina S.N."/>
            <person name="Bernier-Latmani R."/>
            <person name="Stams A.J."/>
            <person name="Klenk H.P."/>
        </authorList>
    </citation>
    <scope>NUCLEOTIDE SEQUENCE [LARGE SCALE GENOMIC DNA]</scope>
    <source>
        <strain evidence="2">ATCC 23193 / DSM 2154 / NCIB 8452 / DL</strain>
    </source>
</reference>
<dbReference type="AlphaFoldDB" id="F6DQN0"/>
<evidence type="ECO:0008006" key="3">
    <source>
        <dbReference type="Google" id="ProtNLM"/>
    </source>
</evidence>
<organism evidence="1 2">
    <name type="scientific">Desulforamulus ruminis (strain ATCC 23193 / DSM 2154 / NCIMB 8452 / DL)</name>
    <name type="common">Desulfotomaculum ruminis</name>
    <dbReference type="NCBI Taxonomy" id="696281"/>
    <lineage>
        <taxon>Bacteria</taxon>
        <taxon>Bacillati</taxon>
        <taxon>Bacillota</taxon>
        <taxon>Clostridia</taxon>
        <taxon>Eubacteriales</taxon>
        <taxon>Peptococcaceae</taxon>
        <taxon>Desulforamulus</taxon>
    </lineage>
</organism>
<evidence type="ECO:0000313" key="2">
    <source>
        <dbReference type="Proteomes" id="UP000009234"/>
    </source>
</evidence>
<dbReference type="Gene3D" id="3.90.1140.10">
    <property type="entry name" value="Cyclic phosphodiesterase"/>
    <property type="match status" value="1"/>
</dbReference>
<protein>
    <recommendedName>
        <fullName evidence="3">2'-5' RNA ligase</fullName>
    </recommendedName>
</protein>
<sequence length="178" mass="20732">MTYAVNLYFNQEAENYIINIWRQLTALEKGKCLICCNSRPHITLAIYEGIDLEETQKRLKAFARNIHSFHLQFLQIGIFPQPKGAIFLTPNLTDELFKVHRDFHQAFMDYQGQGWDYYKPNAWYPHCTLALETPLEAIPCVLGEILKVFQPMEVCVESIGMASLDPIKYLMELQLKKE</sequence>
<accession>F6DQN0</accession>
<dbReference type="PANTHER" id="PTHR36039:SF2">
    <property type="entry name" value="RNA LIGASE_CYCLIC NUCLEOTIDE PHOSPHODIESTERASE FAMILY PROTEIN"/>
    <property type="match status" value="1"/>
</dbReference>
<keyword evidence="2" id="KW-1185">Reference proteome</keyword>
<dbReference type="SUPFAM" id="SSF55144">
    <property type="entry name" value="LigT-like"/>
    <property type="match status" value="1"/>
</dbReference>
<evidence type="ECO:0000313" key="1">
    <source>
        <dbReference type="EMBL" id="AEG62027.1"/>
    </source>
</evidence>
<reference evidence="2" key="1">
    <citation type="submission" date="2011-05" db="EMBL/GenBank/DDBJ databases">
        <title>Complete sequence of Desulfotomaculum ruminis DSM 2154.</title>
        <authorList>
            <person name="Lucas S."/>
            <person name="Copeland A."/>
            <person name="Lapidus A."/>
            <person name="Cheng J.-F."/>
            <person name="Goodwin L."/>
            <person name="Pitluck S."/>
            <person name="Lu M."/>
            <person name="Detter J.C."/>
            <person name="Han C."/>
            <person name="Tapia R."/>
            <person name="Land M."/>
            <person name="Hauser L."/>
            <person name="Kyrpides N."/>
            <person name="Ivanova N."/>
            <person name="Mikhailova N."/>
            <person name="Pagani I."/>
            <person name="Stams A.J.M."/>
            <person name="Plugge C.M."/>
            <person name="Muyzer G."/>
            <person name="Kuever J."/>
            <person name="Parshina S.N."/>
            <person name="Ivanova A.E."/>
            <person name="Nazina T.N."/>
            <person name="Brambilla E."/>
            <person name="Spring S."/>
            <person name="Klenk H.-P."/>
            <person name="Woyke T."/>
        </authorList>
    </citation>
    <scope>NUCLEOTIDE SEQUENCE [LARGE SCALE GENOMIC DNA]</scope>
    <source>
        <strain evidence="2">ATCC 23193 / DSM 2154 / NCIB 8452 / DL</strain>
    </source>
</reference>
<dbReference type="STRING" id="696281.Desru_3827"/>
<name>F6DQN0_DESRL</name>
<gene>
    <name evidence="1" type="ordered locus">Desru_3827</name>
</gene>
<proteinExistence type="predicted"/>
<dbReference type="OrthoDB" id="463286at2"/>
<dbReference type="PANTHER" id="PTHR36039">
    <property type="match status" value="1"/>
</dbReference>
<dbReference type="RefSeq" id="WP_013843772.1">
    <property type="nucleotide sequence ID" value="NC_015589.1"/>
</dbReference>